<organism evidence="2 3">
    <name type="scientific">Sarcoptes scabiei</name>
    <name type="common">Itch mite</name>
    <name type="synonym">Acarus scabiei</name>
    <dbReference type="NCBI Taxonomy" id="52283"/>
    <lineage>
        <taxon>Eukaryota</taxon>
        <taxon>Metazoa</taxon>
        <taxon>Ecdysozoa</taxon>
        <taxon>Arthropoda</taxon>
        <taxon>Chelicerata</taxon>
        <taxon>Arachnida</taxon>
        <taxon>Acari</taxon>
        <taxon>Acariformes</taxon>
        <taxon>Sarcoptiformes</taxon>
        <taxon>Astigmata</taxon>
        <taxon>Psoroptidia</taxon>
        <taxon>Sarcoptoidea</taxon>
        <taxon>Sarcoptidae</taxon>
        <taxon>Sarcoptinae</taxon>
        <taxon>Sarcoptes</taxon>
    </lineage>
</organism>
<dbReference type="VEuPathDB" id="VectorBase:SSCA010548"/>
<dbReference type="AlphaFoldDB" id="A0A132AAE5"/>
<dbReference type="EMBL" id="JXLN01012055">
    <property type="protein sequence ID" value="KPM07952.1"/>
    <property type="molecule type" value="Genomic_DNA"/>
</dbReference>
<protein>
    <submittedName>
        <fullName evidence="2">Uncharacterized protein</fullName>
    </submittedName>
</protein>
<dbReference type="OrthoDB" id="6516424at2759"/>
<feature type="compositionally biased region" description="Polar residues" evidence="1">
    <location>
        <begin position="318"/>
        <end position="335"/>
    </location>
</feature>
<accession>A0A132AAE5</accession>
<feature type="compositionally biased region" description="Polar residues" evidence="1">
    <location>
        <begin position="270"/>
        <end position="289"/>
    </location>
</feature>
<dbReference type="Proteomes" id="UP000616769">
    <property type="component" value="Unassembled WGS sequence"/>
</dbReference>
<sequence>MSTKYRLDPQHGTLRKEHSSPKSENRFEPTTKHLLPESLKKCSDDLYRTIETIRRRDEILSKQIPRFDCLTKHIACNYFYETIGNYSLEQRRSRFFKSIRKGDKFIAKIINLFKRNAEIILMWSPKRDIVDLKIKANLTLNSYDNYEDWNLEVSDLVAVEVSHIKRDNQLELVRCHSSHLFEKNKDLINNIDDENDDEIDEDSIRNGKFRTIQANQMSFHDYLMDHNDLRNPSLVKRFPFISLLHSDCFINRLRYRIENGEKKHDIRESSAVSNSRSLDRPSNSKQSLINGLCNPNEKTNRTRSLKYSENESDHKSPSKISQYETKTEIATQKFS</sequence>
<reference evidence="2 3" key="1">
    <citation type="journal article" date="2015" name="Parasit. Vectors">
        <title>Draft genome of the scabies mite.</title>
        <authorList>
            <person name="Rider S.D.Jr."/>
            <person name="Morgan M.S."/>
            <person name="Arlian L.G."/>
        </authorList>
    </citation>
    <scope>NUCLEOTIDE SEQUENCE [LARGE SCALE GENOMIC DNA]</scope>
    <source>
        <strain evidence="2">Arlian Lab</strain>
    </source>
</reference>
<name>A0A132AAE5_SARSC</name>
<evidence type="ECO:0000256" key="1">
    <source>
        <dbReference type="SAM" id="MobiDB-lite"/>
    </source>
</evidence>
<evidence type="ECO:0000313" key="2">
    <source>
        <dbReference type="EMBL" id="KPM07952.1"/>
    </source>
</evidence>
<comment type="caution">
    <text evidence="2">The sequence shown here is derived from an EMBL/GenBank/DDBJ whole genome shotgun (WGS) entry which is preliminary data.</text>
</comment>
<feature type="compositionally biased region" description="Basic and acidic residues" evidence="1">
    <location>
        <begin position="306"/>
        <end position="316"/>
    </location>
</feature>
<evidence type="ECO:0000313" key="3">
    <source>
        <dbReference type="Proteomes" id="UP000616769"/>
    </source>
</evidence>
<gene>
    <name evidence="2" type="ORF">QR98_0064650</name>
</gene>
<proteinExistence type="predicted"/>
<feature type="region of interest" description="Disordered" evidence="1">
    <location>
        <begin position="264"/>
        <end position="335"/>
    </location>
</feature>
<feature type="region of interest" description="Disordered" evidence="1">
    <location>
        <begin position="1"/>
        <end position="30"/>
    </location>
</feature>